<feature type="domain" description="Peptide methionine sulphoxide reductase MsrA" evidence="5">
    <location>
        <begin position="3"/>
        <end position="154"/>
    </location>
</feature>
<evidence type="ECO:0000256" key="2">
    <source>
        <dbReference type="ARBA" id="ARBA00047806"/>
    </source>
</evidence>
<evidence type="ECO:0000313" key="6">
    <source>
        <dbReference type="EMBL" id="PLX15878.1"/>
    </source>
</evidence>
<dbReference type="NCBIfam" id="TIGR00401">
    <property type="entry name" value="msrA"/>
    <property type="match status" value="1"/>
</dbReference>
<comment type="catalytic activity">
    <reaction evidence="3 4">
        <text>[thioredoxin]-disulfide + L-methionine + H2O = L-methionine (S)-S-oxide + [thioredoxin]-dithiol</text>
        <dbReference type="Rhea" id="RHEA:19993"/>
        <dbReference type="Rhea" id="RHEA-COMP:10698"/>
        <dbReference type="Rhea" id="RHEA-COMP:10700"/>
        <dbReference type="ChEBI" id="CHEBI:15377"/>
        <dbReference type="ChEBI" id="CHEBI:29950"/>
        <dbReference type="ChEBI" id="CHEBI:50058"/>
        <dbReference type="ChEBI" id="CHEBI:57844"/>
        <dbReference type="ChEBI" id="CHEBI:58772"/>
        <dbReference type="EC" id="1.8.4.11"/>
    </reaction>
</comment>
<dbReference type="GO" id="GO:0033744">
    <property type="term" value="F:L-methionine:thioredoxin-disulfide S-oxidoreductase activity"/>
    <property type="evidence" value="ECO:0007669"/>
    <property type="project" value="RHEA"/>
</dbReference>
<protein>
    <recommendedName>
        <fullName evidence="4">Peptide methionine sulfoxide reductase MsrA</fullName>
        <shortName evidence="4">Protein-methionine-S-oxide reductase</shortName>
        <ecNumber evidence="4">1.8.4.11</ecNumber>
    </recommendedName>
    <alternativeName>
        <fullName evidence="4">Peptide-methionine (S)-S-oxide reductase</fullName>
        <shortName evidence="4">Peptide Met(O) reductase</shortName>
    </alternativeName>
</protein>
<name>A0A2N5ZB38_MUIH1</name>
<proteinExistence type="inferred from homology"/>
<dbReference type="Gene3D" id="3.30.1060.10">
    <property type="entry name" value="Peptide methionine sulphoxide reductase MsrA"/>
    <property type="match status" value="1"/>
</dbReference>
<comment type="similarity">
    <text evidence="4">Belongs to the MsrA Met sulfoxide reductase family.</text>
</comment>
<evidence type="ECO:0000259" key="5">
    <source>
        <dbReference type="Pfam" id="PF01625"/>
    </source>
</evidence>
<dbReference type="InterPro" id="IPR002569">
    <property type="entry name" value="Met_Sox_Rdtase_MsrA_dom"/>
</dbReference>
<dbReference type="EMBL" id="PKTG01000127">
    <property type="protein sequence ID" value="PLX15878.1"/>
    <property type="molecule type" value="Genomic_DNA"/>
</dbReference>
<comment type="function">
    <text evidence="4">Has an important function as a repair enzyme for proteins that have been inactivated by oxidation. Catalyzes the reversible oxidation-reduction of methionine sulfoxide in proteins to methionine.</text>
</comment>
<reference evidence="6 7" key="1">
    <citation type="submission" date="2017-11" db="EMBL/GenBank/DDBJ databases">
        <title>Genome-resolved metagenomics identifies genetic mobility, metabolic interactions, and unexpected diversity in perchlorate-reducing communities.</title>
        <authorList>
            <person name="Barnum T.P."/>
            <person name="Figueroa I.A."/>
            <person name="Carlstrom C.I."/>
            <person name="Lucas L.N."/>
            <person name="Engelbrektson A.L."/>
            <person name="Coates J.D."/>
        </authorList>
    </citation>
    <scope>NUCLEOTIDE SEQUENCE [LARGE SCALE GENOMIC DNA]</scope>
    <source>
        <strain evidence="6">BM706</strain>
    </source>
</reference>
<evidence type="ECO:0000256" key="4">
    <source>
        <dbReference type="HAMAP-Rule" id="MF_01401"/>
    </source>
</evidence>
<gene>
    <name evidence="4 6" type="primary">msrA</name>
    <name evidence="6" type="ORF">C0601_11865</name>
</gene>
<evidence type="ECO:0000256" key="3">
    <source>
        <dbReference type="ARBA" id="ARBA00048782"/>
    </source>
</evidence>
<feature type="active site" evidence="4">
    <location>
        <position position="10"/>
    </location>
</feature>
<sequence length="162" mass="18798">MKKATFGAGCFWGVEMSFMQMEGVVNTKVGYMGGELDNPSYEDVCSDRTGHAEVVYIEYDESKIDYEKLVRHFFEMHDPTQIDRQGPDVGTQYRSVIFFYDDNQKKIAQQIKDELEASDKFNDYIATIIEPAKEFWPAEEYHQKYLIKNKTASCSIFGNNKH</sequence>
<keyword evidence="1 4" id="KW-0560">Oxidoreductase</keyword>
<dbReference type="Proteomes" id="UP000234857">
    <property type="component" value="Unassembled WGS sequence"/>
</dbReference>
<dbReference type="PANTHER" id="PTHR43774">
    <property type="entry name" value="PEPTIDE METHIONINE SULFOXIDE REDUCTASE"/>
    <property type="match status" value="1"/>
</dbReference>
<dbReference type="AlphaFoldDB" id="A0A2N5ZB38"/>
<evidence type="ECO:0000256" key="1">
    <source>
        <dbReference type="ARBA" id="ARBA00023002"/>
    </source>
</evidence>
<accession>A0A2N5ZB38</accession>
<dbReference type="PANTHER" id="PTHR43774:SF1">
    <property type="entry name" value="PEPTIDE METHIONINE SULFOXIDE REDUCTASE MSRA 2"/>
    <property type="match status" value="1"/>
</dbReference>
<dbReference type="InterPro" id="IPR036509">
    <property type="entry name" value="Met_Sox_Rdtase_MsrA_sf"/>
</dbReference>
<dbReference type="GO" id="GO:0008113">
    <property type="term" value="F:peptide-methionine (S)-S-oxide reductase activity"/>
    <property type="evidence" value="ECO:0007669"/>
    <property type="project" value="UniProtKB-UniRule"/>
</dbReference>
<dbReference type="EC" id="1.8.4.11" evidence="4"/>
<dbReference type="SUPFAM" id="SSF55068">
    <property type="entry name" value="Peptide methionine sulfoxide reductase"/>
    <property type="match status" value="1"/>
</dbReference>
<dbReference type="Pfam" id="PF01625">
    <property type="entry name" value="PMSR"/>
    <property type="match status" value="1"/>
</dbReference>
<comment type="caution">
    <text evidence="6">The sequence shown here is derived from an EMBL/GenBank/DDBJ whole genome shotgun (WGS) entry which is preliminary data.</text>
</comment>
<organism evidence="6 7">
    <name type="scientific">Muiribacterium halophilum</name>
    <dbReference type="NCBI Taxonomy" id="2053465"/>
    <lineage>
        <taxon>Bacteria</taxon>
        <taxon>Candidatus Muiribacteriota</taxon>
        <taxon>Candidatus Muiribacteriia</taxon>
        <taxon>Candidatus Muiribacteriales</taxon>
        <taxon>Candidatus Muiribacteriaceae</taxon>
        <taxon>Candidatus Muiribacterium</taxon>
    </lineage>
</organism>
<evidence type="ECO:0000313" key="7">
    <source>
        <dbReference type="Proteomes" id="UP000234857"/>
    </source>
</evidence>
<comment type="catalytic activity">
    <reaction evidence="2 4">
        <text>L-methionyl-[protein] + [thioredoxin]-disulfide + H2O = L-methionyl-(S)-S-oxide-[protein] + [thioredoxin]-dithiol</text>
        <dbReference type="Rhea" id="RHEA:14217"/>
        <dbReference type="Rhea" id="RHEA-COMP:10698"/>
        <dbReference type="Rhea" id="RHEA-COMP:10700"/>
        <dbReference type="Rhea" id="RHEA-COMP:12313"/>
        <dbReference type="Rhea" id="RHEA-COMP:12315"/>
        <dbReference type="ChEBI" id="CHEBI:15377"/>
        <dbReference type="ChEBI" id="CHEBI:16044"/>
        <dbReference type="ChEBI" id="CHEBI:29950"/>
        <dbReference type="ChEBI" id="CHEBI:44120"/>
        <dbReference type="ChEBI" id="CHEBI:50058"/>
        <dbReference type="EC" id="1.8.4.11"/>
    </reaction>
</comment>
<dbReference type="HAMAP" id="MF_01401">
    <property type="entry name" value="MsrA"/>
    <property type="match status" value="1"/>
</dbReference>